<gene>
    <name evidence="3" type="ORF">PTSG_06311</name>
</gene>
<organism evidence="4">
    <name type="scientific">Salpingoeca rosetta (strain ATCC 50818 / BSB-021)</name>
    <dbReference type="NCBI Taxonomy" id="946362"/>
    <lineage>
        <taxon>Eukaryota</taxon>
        <taxon>Choanoflagellata</taxon>
        <taxon>Craspedida</taxon>
        <taxon>Salpingoecidae</taxon>
        <taxon>Salpingoeca</taxon>
    </lineage>
</organism>
<dbReference type="KEGG" id="sre:PTSG_06311"/>
<sequence length="283" mass="32350">MPFSQKGEEGRYVTELEAAKAVRSGNVYFGNRICPFAHMAWWTSKEVGFESMMDYIHVELGDNKPAWYAGINPLGTVPCLYVDGHRICESKIIVEYMNEKMKGTLLPEDPIKRADARFLIAMWGDKVFAKLYTVLRTTDPCDRQCAWEQLLEVLSFFDHAYEESKSKDGPYFMGNDLSMVEIVIMPFIARFATLLPHYHGLNFFKDRHIPTLERAYREVLKRPAFAATKLDAELCIQFYNAYVHGSKAIVKKKDCTCKWRTPGYVLAGAAAGFVACKLFCKRS</sequence>
<accession>F2UCJ5</accession>
<evidence type="ECO:0000259" key="2">
    <source>
        <dbReference type="PROSITE" id="PS50405"/>
    </source>
</evidence>
<dbReference type="STRING" id="946362.F2UCJ5"/>
<dbReference type="RefSeq" id="XP_004993202.1">
    <property type="nucleotide sequence ID" value="XM_004993145.1"/>
</dbReference>
<dbReference type="SUPFAM" id="SSF52833">
    <property type="entry name" value="Thioredoxin-like"/>
    <property type="match status" value="1"/>
</dbReference>
<dbReference type="EMBL" id="GL832968">
    <property type="protein sequence ID" value="EGD74302.1"/>
    <property type="molecule type" value="Genomic_DNA"/>
</dbReference>
<dbReference type="Gene3D" id="1.20.1050.10">
    <property type="match status" value="1"/>
</dbReference>
<dbReference type="SFLD" id="SFLDS00019">
    <property type="entry name" value="Glutathione_Transferase_(cytos"/>
    <property type="match status" value="1"/>
</dbReference>
<proteinExistence type="predicted"/>
<dbReference type="InterPro" id="IPR050983">
    <property type="entry name" value="GST_Omega/HSP26"/>
</dbReference>
<dbReference type="OrthoDB" id="4951845at2759"/>
<protein>
    <recommendedName>
        <fullName evidence="5">Glutathione S-transferase</fullName>
    </recommendedName>
</protein>
<feature type="domain" description="GST C-terminal" evidence="2">
    <location>
        <begin position="109"/>
        <end position="238"/>
    </location>
</feature>
<dbReference type="PROSITE" id="PS50404">
    <property type="entry name" value="GST_NTER"/>
    <property type="match status" value="1"/>
</dbReference>
<dbReference type="InterPro" id="IPR004045">
    <property type="entry name" value="Glutathione_S-Trfase_N"/>
</dbReference>
<dbReference type="CDD" id="cd00570">
    <property type="entry name" value="GST_N_family"/>
    <property type="match status" value="1"/>
</dbReference>
<dbReference type="Pfam" id="PF13409">
    <property type="entry name" value="GST_N_2"/>
    <property type="match status" value="1"/>
</dbReference>
<reference evidence="3" key="1">
    <citation type="submission" date="2009-08" db="EMBL/GenBank/DDBJ databases">
        <title>Annotation of Salpingoeca rosetta.</title>
        <authorList>
            <consortium name="The Broad Institute Genome Sequencing Platform"/>
            <person name="Russ C."/>
            <person name="Cuomo C."/>
            <person name="Burger G."/>
            <person name="Gray M.W."/>
            <person name="Holland P.W.H."/>
            <person name="King N."/>
            <person name="Lang F.B.F."/>
            <person name="Roger A.J."/>
            <person name="Ruiz-Trillo I."/>
            <person name="Young S.K."/>
            <person name="Zeng Q."/>
            <person name="Gargeya S."/>
            <person name="Alvarado L."/>
            <person name="Berlin A."/>
            <person name="Chapman S.B."/>
            <person name="Chen Z."/>
            <person name="Freedman E."/>
            <person name="Gellesch M."/>
            <person name="Goldberg J."/>
            <person name="Griggs A."/>
            <person name="Gujja S."/>
            <person name="Heilman E."/>
            <person name="Heiman D."/>
            <person name="Howarth C."/>
            <person name="Mehta T."/>
            <person name="Neiman D."/>
            <person name="Pearson M."/>
            <person name="Roberts A."/>
            <person name="Saif S."/>
            <person name="Shea T."/>
            <person name="Shenoy N."/>
            <person name="Sisk P."/>
            <person name="Stolte C."/>
            <person name="Sykes S."/>
            <person name="White J."/>
            <person name="Yandava C."/>
            <person name="Haas B."/>
            <person name="Nusbaum C."/>
            <person name="Birren B."/>
        </authorList>
    </citation>
    <scope>NUCLEOTIDE SEQUENCE [LARGE SCALE GENOMIC DNA]</scope>
    <source>
        <strain evidence="3">ATCC 50818</strain>
    </source>
</reference>
<dbReference type="Gene3D" id="3.40.30.10">
    <property type="entry name" value="Glutaredoxin"/>
    <property type="match status" value="1"/>
</dbReference>
<dbReference type="GeneID" id="16073777"/>
<dbReference type="OMA" id="LAFPRCC"/>
<evidence type="ECO:0000313" key="3">
    <source>
        <dbReference type="EMBL" id="EGD74302.1"/>
    </source>
</evidence>
<evidence type="ECO:0000259" key="1">
    <source>
        <dbReference type="PROSITE" id="PS50404"/>
    </source>
</evidence>
<dbReference type="FunCoup" id="F2UCJ5">
    <property type="interactions" value="516"/>
</dbReference>
<dbReference type="AlphaFoldDB" id="F2UCJ5"/>
<dbReference type="InParanoid" id="F2UCJ5"/>
<dbReference type="Pfam" id="PF16865">
    <property type="entry name" value="GST_C_5"/>
    <property type="match status" value="1"/>
</dbReference>
<keyword evidence="4" id="KW-1185">Reference proteome</keyword>
<evidence type="ECO:0008006" key="5">
    <source>
        <dbReference type="Google" id="ProtNLM"/>
    </source>
</evidence>
<name>F2UCJ5_SALR5</name>
<dbReference type="eggNOG" id="KOG0406">
    <property type="taxonomic scope" value="Eukaryota"/>
</dbReference>
<dbReference type="SUPFAM" id="SSF47616">
    <property type="entry name" value="GST C-terminal domain-like"/>
    <property type="match status" value="1"/>
</dbReference>
<dbReference type="InterPro" id="IPR010987">
    <property type="entry name" value="Glutathione-S-Trfase_C-like"/>
</dbReference>
<dbReference type="PANTHER" id="PTHR43968:SF6">
    <property type="entry name" value="GLUTATHIONE S-TRANSFERASE OMEGA"/>
    <property type="match status" value="1"/>
</dbReference>
<feature type="domain" description="GST N-terminal" evidence="1">
    <location>
        <begin position="24"/>
        <end position="105"/>
    </location>
</feature>
<evidence type="ECO:0000313" key="4">
    <source>
        <dbReference type="Proteomes" id="UP000007799"/>
    </source>
</evidence>
<dbReference type="GO" id="GO:0005737">
    <property type="term" value="C:cytoplasm"/>
    <property type="evidence" value="ECO:0007669"/>
    <property type="project" value="TreeGrafter"/>
</dbReference>
<dbReference type="InterPro" id="IPR036282">
    <property type="entry name" value="Glutathione-S-Trfase_C_sf"/>
</dbReference>
<dbReference type="SFLD" id="SFLDG00358">
    <property type="entry name" value="Main_(cytGST)"/>
    <property type="match status" value="1"/>
</dbReference>
<dbReference type="InterPro" id="IPR041695">
    <property type="entry name" value="GST_C_5"/>
</dbReference>
<dbReference type="PANTHER" id="PTHR43968">
    <property type="match status" value="1"/>
</dbReference>
<dbReference type="PROSITE" id="PS50405">
    <property type="entry name" value="GST_CTER"/>
    <property type="match status" value="1"/>
</dbReference>
<dbReference type="InterPro" id="IPR040079">
    <property type="entry name" value="Glutathione_S-Trfase"/>
</dbReference>
<dbReference type="InterPro" id="IPR036249">
    <property type="entry name" value="Thioredoxin-like_sf"/>
</dbReference>
<dbReference type="Proteomes" id="UP000007799">
    <property type="component" value="Unassembled WGS sequence"/>
</dbReference>